<sequence>MSPSFPANPLSTSELLAVASSHLSANGYLVVRDLDVGAHSGERGFVAEDDFGVVSVLVFDSWAQLENEWRDAQADLVELLSARLSRSAPKAWDGYLVLLCSAYAGDSSAVNQIERDTTRVRKIVATGENLQTIKDVEAALDLLLPLKLIESTTSMAGVLQILPTLIPAVDSDAILTVVDAFQSGEPPLERLHAFGRSK</sequence>
<gene>
    <name evidence="1" type="ORF">GRI69_10245</name>
</gene>
<protein>
    <submittedName>
        <fullName evidence="1">Uncharacterized protein</fullName>
    </submittedName>
</protein>
<keyword evidence="2" id="KW-1185">Reference proteome</keyword>
<name>A0A844XUI3_9SPHN</name>
<dbReference type="OrthoDB" id="5104974at2"/>
<reference evidence="1 2" key="1">
    <citation type="submission" date="2019-12" db="EMBL/GenBank/DDBJ databases">
        <title>Genomic-based taxomic classification of the family Erythrobacteraceae.</title>
        <authorList>
            <person name="Xu L."/>
        </authorList>
    </citation>
    <scope>NUCLEOTIDE SEQUENCE [LARGE SCALE GENOMIC DNA]</scope>
    <source>
        <strain evidence="1 2">DSM 17792</strain>
    </source>
</reference>
<dbReference type="Proteomes" id="UP000448199">
    <property type="component" value="Unassembled WGS sequence"/>
</dbReference>
<comment type="caution">
    <text evidence="1">The sequence shown here is derived from an EMBL/GenBank/DDBJ whole genome shotgun (WGS) entry which is preliminary data.</text>
</comment>
<proteinExistence type="predicted"/>
<evidence type="ECO:0000313" key="1">
    <source>
        <dbReference type="EMBL" id="MXO48638.1"/>
    </source>
</evidence>
<evidence type="ECO:0000313" key="2">
    <source>
        <dbReference type="Proteomes" id="UP000448199"/>
    </source>
</evidence>
<dbReference type="AlphaFoldDB" id="A0A844XUI3"/>
<dbReference type="RefSeq" id="WP_160728199.1">
    <property type="nucleotide sequence ID" value="NZ_WTYC01000005.1"/>
</dbReference>
<accession>A0A844XUI3</accession>
<organism evidence="1 2">
    <name type="scientific">Qipengyuania vulgaris</name>
    <dbReference type="NCBI Taxonomy" id="291985"/>
    <lineage>
        <taxon>Bacteria</taxon>
        <taxon>Pseudomonadati</taxon>
        <taxon>Pseudomonadota</taxon>
        <taxon>Alphaproteobacteria</taxon>
        <taxon>Sphingomonadales</taxon>
        <taxon>Erythrobacteraceae</taxon>
        <taxon>Qipengyuania</taxon>
    </lineage>
</organism>
<dbReference type="EMBL" id="WTYC01000005">
    <property type="protein sequence ID" value="MXO48638.1"/>
    <property type="molecule type" value="Genomic_DNA"/>
</dbReference>